<dbReference type="EMBL" id="BTGU01000071">
    <property type="protein sequence ID" value="GMN57615.1"/>
    <property type="molecule type" value="Genomic_DNA"/>
</dbReference>
<dbReference type="InterPro" id="IPR036047">
    <property type="entry name" value="F-box-like_dom_sf"/>
</dbReference>
<keyword evidence="4" id="KW-1185">Reference proteome</keyword>
<dbReference type="InterPro" id="IPR055411">
    <property type="entry name" value="LRR_FXL15/At3g58940/PEG3-like"/>
</dbReference>
<dbReference type="InterPro" id="IPR001810">
    <property type="entry name" value="F-box_dom"/>
</dbReference>
<dbReference type="SUPFAM" id="SSF52047">
    <property type="entry name" value="RNI-like"/>
    <property type="match status" value="1"/>
</dbReference>
<feature type="domain" description="F-box" evidence="1">
    <location>
        <begin position="6"/>
        <end position="44"/>
    </location>
</feature>
<dbReference type="CDD" id="cd22160">
    <property type="entry name" value="F-box_AtFBL13-like"/>
    <property type="match status" value="1"/>
</dbReference>
<protein>
    <recommendedName>
        <fullName evidence="5">F-box domain-containing protein</fullName>
    </recommendedName>
</protein>
<evidence type="ECO:0000259" key="1">
    <source>
        <dbReference type="Pfam" id="PF00646"/>
    </source>
</evidence>
<dbReference type="PANTHER" id="PTHR31639:SF278">
    <property type="entry name" value="F-BOX DOMAIN-CONTAINING PROTEIN"/>
    <property type="match status" value="1"/>
</dbReference>
<organism evidence="3 4">
    <name type="scientific">Ficus carica</name>
    <name type="common">Common fig</name>
    <dbReference type="NCBI Taxonomy" id="3494"/>
    <lineage>
        <taxon>Eukaryota</taxon>
        <taxon>Viridiplantae</taxon>
        <taxon>Streptophyta</taxon>
        <taxon>Embryophyta</taxon>
        <taxon>Tracheophyta</taxon>
        <taxon>Spermatophyta</taxon>
        <taxon>Magnoliopsida</taxon>
        <taxon>eudicotyledons</taxon>
        <taxon>Gunneridae</taxon>
        <taxon>Pentapetalae</taxon>
        <taxon>rosids</taxon>
        <taxon>fabids</taxon>
        <taxon>Rosales</taxon>
        <taxon>Moraceae</taxon>
        <taxon>Ficeae</taxon>
        <taxon>Ficus</taxon>
    </lineage>
</organism>
<dbReference type="AlphaFoldDB" id="A0AA88DLR3"/>
<dbReference type="Gene3D" id="3.80.10.10">
    <property type="entry name" value="Ribonuclease Inhibitor"/>
    <property type="match status" value="1"/>
</dbReference>
<evidence type="ECO:0000259" key="2">
    <source>
        <dbReference type="Pfam" id="PF24758"/>
    </source>
</evidence>
<dbReference type="Proteomes" id="UP001187192">
    <property type="component" value="Unassembled WGS sequence"/>
</dbReference>
<dbReference type="SUPFAM" id="SSF81383">
    <property type="entry name" value="F-box domain"/>
    <property type="match status" value="1"/>
</dbReference>
<reference evidence="3" key="1">
    <citation type="submission" date="2023-07" db="EMBL/GenBank/DDBJ databases">
        <title>draft genome sequence of fig (Ficus carica).</title>
        <authorList>
            <person name="Takahashi T."/>
            <person name="Nishimura K."/>
        </authorList>
    </citation>
    <scope>NUCLEOTIDE SEQUENCE</scope>
</reference>
<evidence type="ECO:0000313" key="4">
    <source>
        <dbReference type="Proteomes" id="UP001187192"/>
    </source>
</evidence>
<gene>
    <name evidence="3" type="ORF">TIFTF001_026715</name>
</gene>
<dbReference type="Pfam" id="PF00646">
    <property type="entry name" value="F-box"/>
    <property type="match status" value="1"/>
</dbReference>
<accession>A0AA88DLR3</accession>
<name>A0AA88DLR3_FICCA</name>
<comment type="caution">
    <text evidence="3">The sequence shown here is derived from an EMBL/GenBank/DDBJ whole genome shotgun (WGS) entry which is preliminary data.</text>
</comment>
<dbReference type="InterPro" id="IPR032675">
    <property type="entry name" value="LRR_dom_sf"/>
</dbReference>
<sequence length="416" mass="47605">MNMDRISNLPLEVLGSILVQLPLKEAVRTSVLSSKWRHKWTGLPHFVLDDKIFPSSMSLDKFERWDHISRIIRQVQRNTTGPIETFKLAAYCRPDHYLLAEWVAFLSGKGLKEFVLKEFDSPKWFKFPFDLLSSSLLRRLELFGCMIKLPPAGAFEGLSSLTSLQLNNVFVDTDTLECLILKCPVLESLTLFDFEKAIFLKIKNTRLKYLKISSAFRDICLLNNPLLATVDICLRIPPVLFMEQKDCNLVRTVGCLHGVKRLVLSAEFLVFLGNCDVPERLCVLLDNLTSLELREVRVDNIRHMTVLLCLLKSAPNLEELSISVDRSRFFSKPVTDFVKAQCSLGLSFNSLKVVKTRGIFESGLDWILFELLLAHSPVLESMSIARYGGVRIPEEHFWRLKRASERVKIFSFTSTD</sequence>
<dbReference type="PANTHER" id="PTHR31639">
    <property type="entry name" value="F-BOX PROTEIN-LIKE"/>
    <property type="match status" value="1"/>
</dbReference>
<dbReference type="InterPro" id="IPR053781">
    <property type="entry name" value="F-box_AtFBL13-like"/>
</dbReference>
<proteinExistence type="predicted"/>
<dbReference type="Gramene" id="FCD_00017530-RA">
    <property type="protein sequence ID" value="FCD_00017530-RA:cds"/>
    <property type="gene ID" value="FCD_00017530"/>
</dbReference>
<feature type="domain" description="F-box/LRR-repeat protein 15/At3g58940/PEG3-like LRR" evidence="2">
    <location>
        <begin position="99"/>
        <end position="322"/>
    </location>
</feature>
<dbReference type="Pfam" id="PF24758">
    <property type="entry name" value="LRR_At5g56370"/>
    <property type="match status" value="1"/>
</dbReference>
<evidence type="ECO:0008006" key="5">
    <source>
        <dbReference type="Google" id="ProtNLM"/>
    </source>
</evidence>
<evidence type="ECO:0000313" key="3">
    <source>
        <dbReference type="EMBL" id="GMN57615.1"/>
    </source>
</evidence>